<dbReference type="EMBL" id="FNAG01000001">
    <property type="protein sequence ID" value="SDD10450.1"/>
    <property type="molecule type" value="Genomic_DNA"/>
</dbReference>
<evidence type="ECO:0000256" key="7">
    <source>
        <dbReference type="ARBA" id="ARBA00022679"/>
    </source>
</evidence>
<protein>
    <recommendedName>
        <fullName evidence="5">CDP-diacylglycerol--glycerol-3-phosphate 3-phosphatidyltransferase</fullName>
        <ecNumber evidence="4">2.7.8.5</ecNumber>
    </recommendedName>
</protein>
<evidence type="ECO:0000256" key="9">
    <source>
        <dbReference type="ARBA" id="ARBA00022989"/>
    </source>
</evidence>
<dbReference type="PROSITE" id="PS00379">
    <property type="entry name" value="CDP_ALCOHOL_P_TRANSF"/>
    <property type="match status" value="1"/>
</dbReference>
<evidence type="ECO:0000313" key="18">
    <source>
        <dbReference type="Proteomes" id="UP000199603"/>
    </source>
</evidence>
<dbReference type="Pfam" id="PF01066">
    <property type="entry name" value="CDP-OH_P_transf"/>
    <property type="match status" value="1"/>
</dbReference>
<keyword evidence="8 16" id="KW-0812">Transmembrane</keyword>
<gene>
    <name evidence="17" type="ORF">SAMN04488509_101231</name>
</gene>
<dbReference type="RefSeq" id="WP_218121163.1">
    <property type="nucleotide sequence ID" value="NZ_FNAG01000001.1"/>
</dbReference>
<feature type="transmembrane region" description="Helical" evidence="16">
    <location>
        <begin position="154"/>
        <end position="172"/>
    </location>
</feature>
<evidence type="ECO:0000256" key="13">
    <source>
        <dbReference type="ARBA" id="ARBA00023264"/>
    </source>
</evidence>
<feature type="transmembrane region" description="Helical" evidence="16">
    <location>
        <begin position="122"/>
        <end position="142"/>
    </location>
</feature>
<organism evidence="17 18">
    <name type="scientific">Aquimonas voraii</name>
    <dbReference type="NCBI Taxonomy" id="265719"/>
    <lineage>
        <taxon>Bacteria</taxon>
        <taxon>Pseudomonadati</taxon>
        <taxon>Pseudomonadota</taxon>
        <taxon>Gammaproteobacteria</taxon>
        <taxon>Lysobacterales</taxon>
        <taxon>Lysobacteraceae</taxon>
        <taxon>Aquimonas</taxon>
    </lineage>
</organism>
<keyword evidence="11 16" id="KW-0472">Membrane</keyword>
<dbReference type="InterPro" id="IPR043130">
    <property type="entry name" value="CDP-OH_PTrfase_TM_dom"/>
</dbReference>
<evidence type="ECO:0000256" key="11">
    <source>
        <dbReference type="ARBA" id="ARBA00023136"/>
    </source>
</evidence>
<dbReference type="InterPro" id="IPR050324">
    <property type="entry name" value="CDP-alcohol_PTase-I"/>
</dbReference>
<evidence type="ECO:0000256" key="1">
    <source>
        <dbReference type="ARBA" id="ARBA00004141"/>
    </source>
</evidence>
<comment type="similarity">
    <text evidence="3 15">Belongs to the CDP-alcohol phosphatidyltransferase class-I family.</text>
</comment>
<keyword evidence="13" id="KW-1208">Phospholipid metabolism</keyword>
<evidence type="ECO:0000256" key="16">
    <source>
        <dbReference type="SAM" id="Phobius"/>
    </source>
</evidence>
<reference evidence="17 18" key="1">
    <citation type="submission" date="2016-10" db="EMBL/GenBank/DDBJ databases">
        <authorList>
            <person name="de Groot N.N."/>
        </authorList>
    </citation>
    <scope>NUCLEOTIDE SEQUENCE [LARGE SCALE GENOMIC DNA]</scope>
    <source>
        <strain evidence="17 18">DSM 16957</strain>
    </source>
</reference>
<keyword evidence="12" id="KW-0594">Phospholipid biosynthesis</keyword>
<dbReference type="GO" id="GO:0043337">
    <property type="term" value="F:cardiolipin synthase (CMP-forming)"/>
    <property type="evidence" value="ECO:0007669"/>
    <property type="project" value="TreeGrafter"/>
</dbReference>
<evidence type="ECO:0000256" key="10">
    <source>
        <dbReference type="ARBA" id="ARBA00023098"/>
    </source>
</evidence>
<keyword evidence="7 15" id="KW-0808">Transferase</keyword>
<evidence type="ECO:0000256" key="14">
    <source>
        <dbReference type="ARBA" id="ARBA00048586"/>
    </source>
</evidence>
<evidence type="ECO:0000256" key="4">
    <source>
        <dbReference type="ARBA" id="ARBA00013170"/>
    </source>
</evidence>
<dbReference type="EC" id="2.7.8.5" evidence="4"/>
<proteinExistence type="inferred from homology"/>
<comment type="pathway">
    <text evidence="2">Phospholipid metabolism; phosphatidylglycerol biosynthesis; phosphatidylglycerol from CDP-diacylglycerol: step 1/2.</text>
</comment>
<sequence>MTALRHLPNALTILRLLLVPPLAVLLLRGEYEAALWVAAIAGLTDALDGALARMFRWQSWLGGVLDPLADKLLVVTGYACLWWQNVIPDWLAALVALRDLVIVAGATVWHRRIERLTPAPSLLGKLTTFLQLVFLLACLIHVGSRADFGSVLPQLAAVTGLATLLSGIDYVWRYGRRARASLGAPHD</sequence>
<dbReference type="AlphaFoldDB" id="A0A1G6S0J8"/>
<evidence type="ECO:0000256" key="8">
    <source>
        <dbReference type="ARBA" id="ARBA00022692"/>
    </source>
</evidence>
<accession>A0A1G6S0J8</accession>
<comment type="catalytic activity">
    <reaction evidence="14">
        <text>a CDP-1,2-diacyl-sn-glycerol + sn-glycerol 3-phosphate = a 1,2-diacyl-sn-glycero-3-phospho-(1'-sn-glycero-3'-phosphate) + CMP + H(+)</text>
        <dbReference type="Rhea" id="RHEA:12593"/>
        <dbReference type="ChEBI" id="CHEBI:15378"/>
        <dbReference type="ChEBI" id="CHEBI:57597"/>
        <dbReference type="ChEBI" id="CHEBI:58332"/>
        <dbReference type="ChEBI" id="CHEBI:60110"/>
        <dbReference type="ChEBI" id="CHEBI:60377"/>
        <dbReference type="EC" id="2.7.8.5"/>
    </reaction>
</comment>
<keyword evidence="18" id="KW-1185">Reference proteome</keyword>
<evidence type="ECO:0000256" key="15">
    <source>
        <dbReference type="RuleBase" id="RU003750"/>
    </source>
</evidence>
<dbReference type="PIRSF" id="PIRSF000847">
    <property type="entry name" value="Phos_ph_gly_syn"/>
    <property type="match status" value="1"/>
</dbReference>
<dbReference type="Gene3D" id="1.20.120.1760">
    <property type="match status" value="1"/>
</dbReference>
<keyword evidence="6" id="KW-0444">Lipid biosynthesis</keyword>
<dbReference type="PANTHER" id="PTHR14269:SF60">
    <property type="entry name" value="CARDIOLIPIN SYNTHASE (CMP-FORMING)"/>
    <property type="match status" value="1"/>
</dbReference>
<comment type="subcellular location">
    <subcellularLocation>
        <location evidence="1">Membrane</location>
        <topology evidence="1">Multi-pass membrane protein</topology>
    </subcellularLocation>
</comment>
<dbReference type="PANTHER" id="PTHR14269">
    <property type="entry name" value="CDP-DIACYLGLYCEROL--GLYCEROL-3-PHOSPHATE 3-PHOSPHATIDYLTRANSFERASE-RELATED"/>
    <property type="match status" value="1"/>
</dbReference>
<evidence type="ECO:0000256" key="2">
    <source>
        <dbReference type="ARBA" id="ARBA00005042"/>
    </source>
</evidence>
<dbReference type="GO" id="GO:0032049">
    <property type="term" value="P:cardiolipin biosynthetic process"/>
    <property type="evidence" value="ECO:0007669"/>
    <property type="project" value="TreeGrafter"/>
</dbReference>
<dbReference type="InterPro" id="IPR004570">
    <property type="entry name" value="Phosphatidylglycerol_P_synth"/>
</dbReference>
<keyword evidence="9 16" id="KW-1133">Transmembrane helix</keyword>
<dbReference type="InterPro" id="IPR000462">
    <property type="entry name" value="CDP-OH_P_trans"/>
</dbReference>
<dbReference type="GO" id="GO:0008444">
    <property type="term" value="F:CDP-diacylglycerol-glycerol-3-phosphate 3-phosphatidyltransferase activity"/>
    <property type="evidence" value="ECO:0007669"/>
    <property type="project" value="UniProtKB-EC"/>
</dbReference>
<keyword evidence="10" id="KW-0443">Lipid metabolism</keyword>
<dbReference type="GO" id="GO:0016020">
    <property type="term" value="C:membrane"/>
    <property type="evidence" value="ECO:0007669"/>
    <property type="project" value="UniProtKB-SubCell"/>
</dbReference>
<dbReference type="STRING" id="265719.SAMN04488509_101231"/>
<name>A0A1G6S0J8_9GAMM</name>
<evidence type="ECO:0000256" key="5">
    <source>
        <dbReference type="ARBA" id="ARBA00014944"/>
    </source>
</evidence>
<evidence type="ECO:0000256" key="3">
    <source>
        <dbReference type="ARBA" id="ARBA00010441"/>
    </source>
</evidence>
<evidence type="ECO:0000313" key="17">
    <source>
        <dbReference type="EMBL" id="SDD10450.1"/>
    </source>
</evidence>
<dbReference type="InterPro" id="IPR048254">
    <property type="entry name" value="CDP_ALCOHOL_P_TRANSF_CS"/>
</dbReference>
<evidence type="ECO:0000256" key="12">
    <source>
        <dbReference type="ARBA" id="ARBA00023209"/>
    </source>
</evidence>
<evidence type="ECO:0000256" key="6">
    <source>
        <dbReference type="ARBA" id="ARBA00022516"/>
    </source>
</evidence>
<dbReference type="Proteomes" id="UP000199603">
    <property type="component" value="Unassembled WGS sequence"/>
</dbReference>